<dbReference type="EMBL" id="JACEIK010002262">
    <property type="protein sequence ID" value="MCD9560077.1"/>
    <property type="molecule type" value="Genomic_DNA"/>
</dbReference>
<gene>
    <name evidence="1" type="ORF">HAX54_018518</name>
</gene>
<accession>A0ABS8UMF2</accession>
<comment type="caution">
    <text evidence="1">The sequence shown here is derived from an EMBL/GenBank/DDBJ whole genome shotgun (WGS) entry which is preliminary data.</text>
</comment>
<organism evidence="1 2">
    <name type="scientific">Datura stramonium</name>
    <name type="common">Jimsonweed</name>
    <name type="synonym">Common thornapple</name>
    <dbReference type="NCBI Taxonomy" id="4076"/>
    <lineage>
        <taxon>Eukaryota</taxon>
        <taxon>Viridiplantae</taxon>
        <taxon>Streptophyta</taxon>
        <taxon>Embryophyta</taxon>
        <taxon>Tracheophyta</taxon>
        <taxon>Spermatophyta</taxon>
        <taxon>Magnoliopsida</taxon>
        <taxon>eudicotyledons</taxon>
        <taxon>Gunneridae</taxon>
        <taxon>Pentapetalae</taxon>
        <taxon>asterids</taxon>
        <taxon>lamiids</taxon>
        <taxon>Solanales</taxon>
        <taxon>Solanaceae</taxon>
        <taxon>Solanoideae</taxon>
        <taxon>Datureae</taxon>
        <taxon>Datura</taxon>
    </lineage>
</organism>
<name>A0ABS8UMF2_DATST</name>
<sequence length="182" mass="20540">MGSKAPPVENMYFEAVAILIYSHRTSIVSSHLLSQFSRTEEMINIFHNGVYSATTATLTYWINTTPQFCDFFFSCQLVLDSPPSEERDLEWNFLVPDITSVAVGISSWSEGIPSSLNCELSSSVRHPYSFVIYVPGGSYVEVSDLPLDVLIRLFLQSATISNAIHQYFIDFNLILSRSLRHK</sequence>
<evidence type="ECO:0000313" key="2">
    <source>
        <dbReference type="Proteomes" id="UP000823775"/>
    </source>
</evidence>
<evidence type="ECO:0000313" key="1">
    <source>
        <dbReference type="EMBL" id="MCD9560077.1"/>
    </source>
</evidence>
<proteinExistence type="predicted"/>
<protein>
    <submittedName>
        <fullName evidence="1">Uncharacterized protein</fullName>
    </submittedName>
</protein>
<dbReference type="Proteomes" id="UP000823775">
    <property type="component" value="Unassembled WGS sequence"/>
</dbReference>
<reference evidence="1 2" key="1">
    <citation type="journal article" date="2021" name="BMC Genomics">
        <title>Datura genome reveals duplications of psychoactive alkaloid biosynthetic genes and high mutation rate following tissue culture.</title>
        <authorList>
            <person name="Rajewski A."/>
            <person name="Carter-House D."/>
            <person name="Stajich J."/>
            <person name="Litt A."/>
        </authorList>
    </citation>
    <scope>NUCLEOTIDE SEQUENCE [LARGE SCALE GENOMIC DNA]</scope>
    <source>
        <strain evidence="1">AR-01</strain>
    </source>
</reference>
<keyword evidence="2" id="KW-1185">Reference proteome</keyword>